<reference evidence="2 3" key="1">
    <citation type="submission" date="2010-08" db="EMBL/GenBank/DDBJ databases">
        <authorList>
            <person name="Harkins D.M."/>
            <person name="Madupu R."/>
            <person name="Durkin A.S."/>
            <person name="Torralba M."/>
            <person name="Methe B."/>
            <person name="Sutton G.G."/>
            <person name="Nelson K.E."/>
        </authorList>
    </citation>
    <scope>NUCLEOTIDE SEQUENCE [LARGE SCALE GENOMIC DNA]</scope>
    <source>
        <strain evidence="2 3">DSM 17678</strain>
    </source>
</reference>
<dbReference type="RefSeq" id="WP_007788750.1">
    <property type="nucleotide sequence ID" value="NZ_ADGQ01000028.1"/>
</dbReference>
<dbReference type="AlphaFoldDB" id="E0E202"/>
<dbReference type="OrthoDB" id="9769319at2"/>
<name>E0E202_9FIRM</name>
<dbReference type="EMBL" id="ADGQ01000028">
    <property type="protein sequence ID" value="EFM65081.1"/>
    <property type="molecule type" value="Genomic_DNA"/>
</dbReference>
<sequence>MITVCAIYDFKDKVEGVYRKVGDRFEVSKERYFEILEKGGDWVVPVAEISEEGLKNGDKENKELDVTALENSGNSDSENSSDNVEQEEDEKPEKRKKSSKRKSEDKGE</sequence>
<protein>
    <submittedName>
        <fullName evidence="2">Uncharacterized protein</fullName>
    </submittedName>
</protein>
<dbReference type="Proteomes" id="UP000003244">
    <property type="component" value="Unassembled WGS sequence"/>
</dbReference>
<dbReference type="STRING" id="596315.HMPREF0634_0220"/>
<feature type="region of interest" description="Disordered" evidence="1">
    <location>
        <begin position="52"/>
        <end position="108"/>
    </location>
</feature>
<keyword evidence="3" id="KW-1185">Reference proteome</keyword>
<evidence type="ECO:0000256" key="1">
    <source>
        <dbReference type="SAM" id="MobiDB-lite"/>
    </source>
</evidence>
<feature type="compositionally biased region" description="Low complexity" evidence="1">
    <location>
        <begin position="70"/>
        <end position="83"/>
    </location>
</feature>
<evidence type="ECO:0000313" key="3">
    <source>
        <dbReference type="Proteomes" id="UP000003244"/>
    </source>
</evidence>
<organism evidence="2 3">
    <name type="scientific">Peptostreptococcus stomatis DSM 17678</name>
    <dbReference type="NCBI Taxonomy" id="596315"/>
    <lineage>
        <taxon>Bacteria</taxon>
        <taxon>Bacillati</taxon>
        <taxon>Bacillota</taxon>
        <taxon>Clostridia</taxon>
        <taxon>Peptostreptococcales</taxon>
        <taxon>Peptostreptococcaceae</taxon>
        <taxon>Peptostreptococcus</taxon>
    </lineage>
</organism>
<dbReference type="GeneID" id="84800244"/>
<feature type="compositionally biased region" description="Basic and acidic residues" evidence="1">
    <location>
        <begin position="52"/>
        <end position="65"/>
    </location>
</feature>
<evidence type="ECO:0000313" key="2">
    <source>
        <dbReference type="EMBL" id="EFM65081.1"/>
    </source>
</evidence>
<gene>
    <name evidence="2" type="ORF">HMPREF0634_0220</name>
</gene>
<accession>E0E202</accession>
<comment type="caution">
    <text evidence="2">The sequence shown here is derived from an EMBL/GenBank/DDBJ whole genome shotgun (WGS) entry which is preliminary data.</text>
</comment>
<proteinExistence type="predicted"/>